<accession>A0A9W8Z4L5</accession>
<name>A0A9W8Z4L5_9PLEO</name>
<feature type="region of interest" description="Disordered" evidence="1">
    <location>
        <begin position="93"/>
        <end position="124"/>
    </location>
</feature>
<keyword evidence="3" id="KW-1185">Reference proteome</keyword>
<comment type="caution">
    <text evidence="2">The sequence shown here is derived from an EMBL/GenBank/DDBJ whole genome shotgun (WGS) entry which is preliminary data.</text>
</comment>
<dbReference type="AlphaFoldDB" id="A0A9W8Z4L5"/>
<reference evidence="2" key="1">
    <citation type="submission" date="2022-10" db="EMBL/GenBank/DDBJ databases">
        <title>Tapping the CABI collections for fungal endophytes: first genome assemblies for Collariella, Neodidymelliopsis, Ascochyta clinopodiicola, Didymella pomorum, Didymosphaeria variabile, Neocosmospora piperis and Neocucurbitaria cava.</title>
        <authorList>
            <person name="Hill R."/>
        </authorList>
    </citation>
    <scope>NUCLEOTIDE SEQUENCE</scope>
    <source>
        <strain evidence="2">IMI 355091</strain>
    </source>
</reference>
<feature type="compositionally biased region" description="Polar residues" evidence="1">
    <location>
        <begin position="1"/>
        <end position="11"/>
    </location>
</feature>
<dbReference type="EMBL" id="JAPEVA010000116">
    <property type="protein sequence ID" value="KAJ4398988.1"/>
    <property type="molecule type" value="Genomic_DNA"/>
</dbReference>
<dbReference type="OrthoDB" id="9986881at2759"/>
<proteinExistence type="predicted"/>
<organism evidence="2 3">
    <name type="scientific">Didymella pomorum</name>
    <dbReference type="NCBI Taxonomy" id="749634"/>
    <lineage>
        <taxon>Eukaryota</taxon>
        <taxon>Fungi</taxon>
        <taxon>Dikarya</taxon>
        <taxon>Ascomycota</taxon>
        <taxon>Pezizomycotina</taxon>
        <taxon>Dothideomycetes</taxon>
        <taxon>Pleosporomycetidae</taxon>
        <taxon>Pleosporales</taxon>
        <taxon>Pleosporineae</taxon>
        <taxon>Didymellaceae</taxon>
        <taxon>Didymella</taxon>
    </lineage>
</organism>
<protein>
    <submittedName>
        <fullName evidence="2">Uncharacterized protein</fullName>
    </submittedName>
</protein>
<feature type="region of interest" description="Disordered" evidence="1">
    <location>
        <begin position="1"/>
        <end position="81"/>
    </location>
</feature>
<dbReference type="Proteomes" id="UP001140510">
    <property type="component" value="Unassembled WGS sequence"/>
</dbReference>
<evidence type="ECO:0000256" key="1">
    <source>
        <dbReference type="SAM" id="MobiDB-lite"/>
    </source>
</evidence>
<gene>
    <name evidence="2" type="ORF">N0V91_009766</name>
</gene>
<sequence>MPPTSAPSQFASIPPHFLGGKSSASPLEPHTAPSWEFMAQMQAGPKTAGRSRSHSRNTSHSSASLVSDDQAMSPIPEVDDDLMPFAASAPRLPRQGVFAPSPAPPSTHSSYTDRSRAVSATPLPSRFEAETLTTEFMQHIEANAPQGYGMAASSFAQLCEMVYPNPQKASSSIPVASMSMARFHVFMAMATGMKLRIKDSPESSNALLDTCYDLAMQQTTESTFWQENGGAEAAQMLVRRKELSTAPKSEQAAQAFHEQALDLFALGFSGQANALLKALYNYGHSLEFDIDINSHPKSYYNSLEFVDCVMCFYAAWEAFDCFPSWMEKPDPRKPFHGRHDLIRNKPLWNEYKDKWRIWKYLKDARIGATLEIDALAIDEYVEEGYDLIKQRFTHGPTRPYADKTIADLVDLLKENYRPQALMEDSDEESLLPGGALPDEYKEFLRSTNGFWSDSYRDEPNNPGKLFYGAEGIETSDDCLWVTDLDFTLVPRELMKVSEDKIALGEFTGFSVGAGGDEGSAILISPSSVKEILERLEVCER</sequence>
<evidence type="ECO:0000313" key="2">
    <source>
        <dbReference type="EMBL" id="KAJ4398988.1"/>
    </source>
</evidence>
<evidence type="ECO:0000313" key="3">
    <source>
        <dbReference type="Proteomes" id="UP001140510"/>
    </source>
</evidence>